<sequence length="173" mass="19851">MVPRRHYCQEDRKKRNERQRQARQLRRGGVRQRGDQGERGEEVRRRGAVAKEHDMSGKDRGREDGTGEVREIGKQLKKQGKIWNGGEEARGKKEKGGSKREKKQWFGKWSSNHEVTRGGTQVTAAPDVEKEHVKGRVVKEGVLKERKMRKHGKIEYDGNMGRGKKGLQGDSVQ</sequence>
<dbReference type="AlphaFoldDB" id="A0AAV7QQW0"/>
<comment type="caution">
    <text evidence="2">The sequence shown here is derived from an EMBL/GenBank/DDBJ whole genome shotgun (WGS) entry which is preliminary data.</text>
</comment>
<evidence type="ECO:0000256" key="1">
    <source>
        <dbReference type="SAM" id="MobiDB-lite"/>
    </source>
</evidence>
<dbReference type="EMBL" id="JANPWB010000010">
    <property type="protein sequence ID" value="KAJ1140853.1"/>
    <property type="molecule type" value="Genomic_DNA"/>
</dbReference>
<keyword evidence="3" id="KW-1185">Reference proteome</keyword>
<dbReference type="Proteomes" id="UP001066276">
    <property type="component" value="Chromosome 6"/>
</dbReference>
<gene>
    <name evidence="2" type="ORF">NDU88_007191</name>
</gene>
<feature type="compositionally biased region" description="Polar residues" evidence="1">
    <location>
        <begin position="109"/>
        <end position="120"/>
    </location>
</feature>
<feature type="compositionally biased region" description="Basic and acidic residues" evidence="1">
    <location>
        <begin position="32"/>
        <end position="74"/>
    </location>
</feature>
<reference evidence="2" key="1">
    <citation type="journal article" date="2022" name="bioRxiv">
        <title>Sequencing and chromosome-scale assembly of the giantPleurodeles waltlgenome.</title>
        <authorList>
            <person name="Brown T."/>
            <person name="Elewa A."/>
            <person name="Iarovenko S."/>
            <person name="Subramanian E."/>
            <person name="Araus A.J."/>
            <person name="Petzold A."/>
            <person name="Susuki M."/>
            <person name="Suzuki K.-i.T."/>
            <person name="Hayashi T."/>
            <person name="Toyoda A."/>
            <person name="Oliveira C."/>
            <person name="Osipova E."/>
            <person name="Leigh N.D."/>
            <person name="Simon A."/>
            <person name="Yun M.H."/>
        </authorList>
    </citation>
    <scope>NUCLEOTIDE SEQUENCE</scope>
    <source>
        <strain evidence="2">20211129_DDA</strain>
        <tissue evidence="2">Liver</tissue>
    </source>
</reference>
<feature type="compositionally biased region" description="Basic and acidic residues" evidence="1">
    <location>
        <begin position="7"/>
        <end position="20"/>
    </location>
</feature>
<feature type="region of interest" description="Disordered" evidence="1">
    <location>
        <begin position="145"/>
        <end position="173"/>
    </location>
</feature>
<feature type="region of interest" description="Disordered" evidence="1">
    <location>
        <begin position="1"/>
        <end position="120"/>
    </location>
</feature>
<evidence type="ECO:0000313" key="2">
    <source>
        <dbReference type="EMBL" id="KAJ1140853.1"/>
    </source>
</evidence>
<proteinExistence type="predicted"/>
<organism evidence="2 3">
    <name type="scientific">Pleurodeles waltl</name>
    <name type="common">Iberian ribbed newt</name>
    <dbReference type="NCBI Taxonomy" id="8319"/>
    <lineage>
        <taxon>Eukaryota</taxon>
        <taxon>Metazoa</taxon>
        <taxon>Chordata</taxon>
        <taxon>Craniata</taxon>
        <taxon>Vertebrata</taxon>
        <taxon>Euteleostomi</taxon>
        <taxon>Amphibia</taxon>
        <taxon>Batrachia</taxon>
        <taxon>Caudata</taxon>
        <taxon>Salamandroidea</taxon>
        <taxon>Salamandridae</taxon>
        <taxon>Pleurodelinae</taxon>
        <taxon>Pleurodeles</taxon>
    </lineage>
</organism>
<name>A0AAV7QQW0_PLEWA</name>
<accession>A0AAV7QQW0</accession>
<protein>
    <submittedName>
        <fullName evidence="2">Uncharacterized protein</fullName>
    </submittedName>
</protein>
<feature type="compositionally biased region" description="Basic and acidic residues" evidence="1">
    <location>
        <begin position="87"/>
        <end position="99"/>
    </location>
</feature>
<evidence type="ECO:0000313" key="3">
    <source>
        <dbReference type="Proteomes" id="UP001066276"/>
    </source>
</evidence>
<feature type="compositionally biased region" description="Basic residues" evidence="1">
    <location>
        <begin position="21"/>
        <end position="30"/>
    </location>
</feature>